<feature type="non-terminal residue" evidence="1">
    <location>
        <position position="1"/>
    </location>
</feature>
<accession>A0ACB8BM44</accession>
<protein>
    <submittedName>
        <fullName evidence="1">Uncharacterized protein</fullName>
    </submittedName>
</protein>
<organism evidence="1 2">
    <name type="scientific">Leucogyrophana mollusca</name>
    <dbReference type="NCBI Taxonomy" id="85980"/>
    <lineage>
        <taxon>Eukaryota</taxon>
        <taxon>Fungi</taxon>
        <taxon>Dikarya</taxon>
        <taxon>Basidiomycota</taxon>
        <taxon>Agaricomycotina</taxon>
        <taxon>Agaricomycetes</taxon>
        <taxon>Agaricomycetidae</taxon>
        <taxon>Boletales</taxon>
        <taxon>Boletales incertae sedis</taxon>
        <taxon>Leucogyrophana</taxon>
    </lineage>
</organism>
<dbReference type="Proteomes" id="UP000790709">
    <property type="component" value="Unassembled WGS sequence"/>
</dbReference>
<reference evidence="1" key="1">
    <citation type="journal article" date="2021" name="New Phytol.">
        <title>Evolutionary innovations through gain and loss of genes in the ectomycorrhizal Boletales.</title>
        <authorList>
            <person name="Wu G."/>
            <person name="Miyauchi S."/>
            <person name="Morin E."/>
            <person name="Kuo A."/>
            <person name="Drula E."/>
            <person name="Varga T."/>
            <person name="Kohler A."/>
            <person name="Feng B."/>
            <person name="Cao Y."/>
            <person name="Lipzen A."/>
            <person name="Daum C."/>
            <person name="Hundley H."/>
            <person name="Pangilinan J."/>
            <person name="Johnson J."/>
            <person name="Barry K."/>
            <person name="LaButti K."/>
            <person name="Ng V."/>
            <person name="Ahrendt S."/>
            <person name="Min B."/>
            <person name="Choi I.G."/>
            <person name="Park H."/>
            <person name="Plett J.M."/>
            <person name="Magnuson J."/>
            <person name="Spatafora J.W."/>
            <person name="Nagy L.G."/>
            <person name="Henrissat B."/>
            <person name="Grigoriev I.V."/>
            <person name="Yang Z.L."/>
            <person name="Xu J."/>
            <person name="Martin F.M."/>
        </authorList>
    </citation>
    <scope>NUCLEOTIDE SEQUENCE</scope>
    <source>
        <strain evidence="1">KUC20120723A-06</strain>
    </source>
</reference>
<evidence type="ECO:0000313" key="2">
    <source>
        <dbReference type="Proteomes" id="UP000790709"/>
    </source>
</evidence>
<comment type="caution">
    <text evidence="1">The sequence shown here is derived from an EMBL/GenBank/DDBJ whole genome shotgun (WGS) entry which is preliminary data.</text>
</comment>
<dbReference type="EMBL" id="MU266383">
    <property type="protein sequence ID" value="KAH7926389.1"/>
    <property type="molecule type" value="Genomic_DNA"/>
</dbReference>
<sequence>VVYIPKAAVLSVKSCSLSDVITPVPYGHGAHLALAFAVYGKETRWFGYLQSLPRELVDIALFWGVEDVIGSHSCISRGCDQNETSVQWAMNLNRSGDTRDEHLGTDADTNGPTCSSCRRLQDGKSARIWLRDTETEKELKGLLVCSISFPHFLLADSVP</sequence>
<keyword evidence="2" id="KW-1185">Reference proteome</keyword>
<proteinExistence type="predicted"/>
<evidence type="ECO:0000313" key="1">
    <source>
        <dbReference type="EMBL" id="KAH7926389.1"/>
    </source>
</evidence>
<gene>
    <name evidence="1" type="ORF">BV22DRAFT_1009107</name>
</gene>
<name>A0ACB8BM44_9AGAM</name>